<evidence type="ECO:0000256" key="2">
    <source>
        <dbReference type="SAM" id="SignalP"/>
    </source>
</evidence>
<keyword evidence="1" id="KW-1133">Transmembrane helix</keyword>
<keyword evidence="1" id="KW-0472">Membrane</keyword>
<organism evidence="3 4">
    <name type="scientific">Rhizobium leguminosarum bv. viciae</name>
    <dbReference type="NCBI Taxonomy" id="387"/>
    <lineage>
        <taxon>Bacteria</taxon>
        <taxon>Pseudomonadati</taxon>
        <taxon>Pseudomonadota</taxon>
        <taxon>Alphaproteobacteria</taxon>
        <taxon>Hyphomicrobiales</taxon>
        <taxon>Rhizobiaceae</taxon>
        <taxon>Rhizobium/Agrobacterium group</taxon>
        <taxon>Rhizobium</taxon>
    </lineage>
</organism>
<dbReference type="EMBL" id="SJLU01000016">
    <property type="protein sequence ID" value="TBX88260.1"/>
    <property type="molecule type" value="Genomic_DNA"/>
</dbReference>
<keyword evidence="1" id="KW-0812">Transmembrane</keyword>
<proteinExistence type="predicted"/>
<evidence type="ECO:0000313" key="4">
    <source>
        <dbReference type="Proteomes" id="UP000291866"/>
    </source>
</evidence>
<sequence>MKSALKSGLLALAAAALPAVAYAHPAIGEAAGFSHGFAHPISGLDHVLAMVMVGVFAFQLGGRATWLVPTTFVLVMAFGGALGAAGINVPFVETGIALSVVVLGAVVALNVKAPLAAAVGLIGLFAIFHGHAHGAEMPENAAGVAYAAGFMIATALLHVAGLALGYLIGRAGERQGRGIFVTRTAGGIAAVAGVGLLAGLI</sequence>
<dbReference type="AlphaFoldDB" id="A0A8G2IU48"/>
<feature type="transmembrane region" description="Helical" evidence="1">
    <location>
        <begin position="91"/>
        <end position="108"/>
    </location>
</feature>
<dbReference type="PIRSF" id="PIRSF016919">
    <property type="entry name" value="HupE_UreJ"/>
    <property type="match status" value="1"/>
</dbReference>
<dbReference type="RefSeq" id="WP_131602652.1">
    <property type="nucleotide sequence ID" value="NZ_SJLU01000016.1"/>
</dbReference>
<name>A0A8G2IU48_RHILV</name>
<keyword evidence="2" id="KW-0732">Signal</keyword>
<comment type="caution">
    <text evidence="3">The sequence shown here is derived from an EMBL/GenBank/DDBJ whole genome shotgun (WGS) entry which is preliminary data.</text>
</comment>
<evidence type="ECO:0000256" key="1">
    <source>
        <dbReference type="SAM" id="Phobius"/>
    </source>
</evidence>
<feature type="signal peptide" evidence="2">
    <location>
        <begin position="1"/>
        <end position="21"/>
    </location>
</feature>
<feature type="chain" id="PRO_5034401225" evidence="2">
    <location>
        <begin position="22"/>
        <end position="201"/>
    </location>
</feature>
<dbReference type="InterPro" id="IPR007038">
    <property type="entry name" value="HupE_UreJ"/>
</dbReference>
<dbReference type="Pfam" id="PF04955">
    <property type="entry name" value="HupE_UreJ"/>
    <property type="match status" value="1"/>
</dbReference>
<feature type="transmembrane region" description="Helical" evidence="1">
    <location>
        <begin position="115"/>
        <end position="132"/>
    </location>
</feature>
<accession>A0A8G2IU48</accession>
<evidence type="ECO:0000313" key="3">
    <source>
        <dbReference type="EMBL" id="TBX88260.1"/>
    </source>
</evidence>
<feature type="transmembrane region" description="Helical" evidence="1">
    <location>
        <begin position="144"/>
        <end position="168"/>
    </location>
</feature>
<feature type="transmembrane region" description="Helical" evidence="1">
    <location>
        <begin position="65"/>
        <end position="85"/>
    </location>
</feature>
<gene>
    <name evidence="3" type="ORF">E0H31_26945</name>
</gene>
<protein>
    <submittedName>
        <fullName evidence="3">HupE/UreJ family protein</fullName>
    </submittedName>
</protein>
<reference evidence="3 4" key="1">
    <citation type="submission" date="2019-02" db="EMBL/GenBank/DDBJ databases">
        <title>The competitiveness to form nodules shapes the capacities of Rhizobium leguminosarum sv viciae communities to promote symbiosis with specific hosts.</title>
        <authorList>
            <person name="Boivin S."/>
            <person name="Lepetit M."/>
        </authorList>
    </citation>
    <scope>NUCLEOTIDE SEQUENCE [LARGE SCALE GENOMIC DNA]</scope>
    <source>
        <strain evidence="3 4">SPF4F3</strain>
    </source>
</reference>
<feature type="transmembrane region" description="Helical" evidence="1">
    <location>
        <begin position="180"/>
        <end position="200"/>
    </location>
</feature>
<dbReference type="Proteomes" id="UP000291866">
    <property type="component" value="Unassembled WGS sequence"/>
</dbReference>
<feature type="transmembrane region" description="Helical" evidence="1">
    <location>
        <begin position="39"/>
        <end position="58"/>
    </location>
</feature>